<dbReference type="GO" id="GO:0003677">
    <property type="term" value="F:DNA binding"/>
    <property type="evidence" value="ECO:0007669"/>
    <property type="project" value="UniProtKB-KW"/>
</dbReference>
<dbReference type="InterPro" id="IPR053876">
    <property type="entry name" value="Phage_int_M"/>
</dbReference>
<comment type="caution">
    <text evidence="5">The sequence shown here is derived from an EMBL/GenBank/DDBJ whole genome shotgun (WGS) entry which is preliminary data.</text>
</comment>
<dbReference type="Pfam" id="PF22022">
    <property type="entry name" value="Phage_int_M"/>
    <property type="match status" value="1"/>
</dbReference>
<name>A0A2T3J5S9_9GAMM</name>
<dbReference type="RefSeq" id="WP_107247000.1">
    <property type="nucleotide sequence ID" value="NZ_PYMJ01000084.1"/>
</dbReference>
<dbReference type="InterPro" id="IPR050808">
    <property type="entry name" value="Phage_Integrase"/>
</dbReference>
<dbReference type="PANTHER" id="PTHR30629:SF2">
    <property type="entry name" value="PROPHAGE INTEGRASE INTS-RELATED"/>
    <property type="match status" value="1"/>
</dbReference>
<organism evidence="5 6">
    <name type="scientific">Photobacterium frigidiphilum</name>
    <dbReference type="NCBI Taxonomy" id="264736"/>
    <lineage>
        <taxon>Bacteria</taxon>
        <taxon>Pseudomonadati</taxon>
        <taxon>Pseudomonadota</taxon>
        <taxon>Gammaproteobacteria</taxon>
        <taxon>Vibrionales</taxon>
        <taxon>Vibrionaceae</taxon>
        <taxon>Photobacterium</taxon>
    </lineage>
</organism>
<dbReference type="Gene3D" id="1.10.150.130">
    <property type="match status" value="1"/>
</dbReference>
<evidence type="ECO:0000259" key="4">
    <source>
        <dbReference type="Pfam" id="PF22022"/>
    </source>
</evidence>
<accession>A0A2T3J5S9</accession>
<proteinExistence type="inferred from homology"/>
<feature type="domain" description="Phage integrase central" evidence="4">
    <location>
        <begin position="102"/>
        <end position="187"/>
    </location>
</feature>
<dbReference type="PANTHER" id="PTHR30629">
    <property type="entry name" value="PROPHAGE INTEGRASE"/>
    <property type="match status" value="1"/>
</dbReference>
<evidence type="ECO:0000256" key="1">
    <source>
        <dbReference type="ARBA" id="ARBA00008857"/>
    </source>
</evidence>
<gene>
    <name evidence="5" type="ORF">C9J12_29595</name>
</gene>
<dbReference type="InterPro" id="IPR011010">
    <property type="entry name" value="DNA_brk_join_enz"/>
</dbReference>
<sequence>MTPVRITQKTITSMQSTSRAYTLCDTVLKGFGVKMYPDKRRMYVVKATVDGRQRSRLLAPVSALTTKEARVMAHKQIQTWREENNAPPVTASPRFDVFVRETWTPLVCEQWKSGTQATSRSALNKRLLPTFGRLPLHTITHAAVQQWFDAVSVKTKGAANRNLDVLQSVFKLAVMQGYCTLNPAMGIKLHIFIHPDRSITLMPISQYHSWRSPNNIDADHFG</sequence>
<protein>
    <recommendedName>
        <fullName evidence="4">Phage integrase central domain-containing protein</fullName>
    </recommendedName>
</protein>
<dbReference type="GO" id="GO:0015074">
    <property type="term" value="P:DNA integration"/>
    <property type="evidence" value="ECO:0007669"/>
    <property type="project" value="UniProtKB-KW"/>
</dbReference>
<dbReference type="Gene3D" id="3.30.160.390">
    <property type="entry name" value="Integrase, DNA-binding domain"/>
    <property type="match status" value="1"/>
</dbReference>
<comment type="similarity">
    <text evidence="1">Belongs to the 'phage' integrase family.</text>
</comment>
<reference evidence="5 6" key="1">
    <citation type="submission" date="2018-01" db="EMBL/GenBank/DDBJ databases">
        <title>Whole genome sequencing of Histamine producing bacteria.</title>
        <authorList>
            <person name="Butler K."/>
        </authorList>
    </citation>
    <scope>NUCLEOTIDE SEQUENCE [LARGE SCALE GENOMIC DNA]</scope>
    <source>
        <strain evidence="5 6">JCM 12947</strain>
    </source>
</reference>
<evidence type="ECO:0000256" key="3">
    <source>
        <dbReference type="ARBA" id="ARBA00023125"/>
    </source>
</evidence>
<dbReference type="InterPro" id="IPR010998">
    <property type="entry name" value="Integrase_recombinase_N"/>
</dbReference>
<keyword evidence="3" id="KW-0238">DNA-binding</keyword>
<dbReference type="Proteomes" id="UP000240987">
    <property type="component" value="Unassembled WGS sequence"/>
</dbReference>
<dbReference type="OrthoDB" id="9795573at2"/>
<dbReference type="InterPro" id="IPR038488">
    <property type="entry name" value="Integrase_DNA-bd_sf"/>
</dbReference>
<dbReference type="EMBL" id="PYMJ01000084">
    <property type="protein sequence ID" value="PSU41548.1"/>
    <property type="molecule type" value="Genomic_DNA"/>
</dbReference>
<evidence type="ECO:0000313" key="5">
    <source>
        <dbReference type="EMBL" id="PSU41548.1"/>
    </source>
</evidence>
<keyword evidence="2" id="KW-0229">DNA integration</keyword>
<evidence type="ECO:0000256" key="2">
    <source>
        <dbReference type="ARBA" id="ARBA00022908"/>
    </source>
</evidence>
<dbReference type="SUPFAM" id="SSF56349">
    <property type="entry name" value="DNA breaking-rejoining enzymes"/>
    <property type="match status" value="1"/>
</dbReference>
<evidence type="ECO:0000313" key="6">
    <source>
        <dbReference type="Proteomes" id="UP000240987"/>
    </source>
</evidence>
<dbReference type="AlphaFoldDB" id="A0A2T3J5S9"/>
<keyword evidence="6" id="KW-1185">Reference proteome</keyword>